<organism evidence="2 3">
    <name type="scientific">Clostridium polyendosporum</name>
    <dbReference type="NCBI Taxonomy" id="69208"/>
    <lineage>
        <taxon>Bacteria</taxon>
        <taxon>Bacillati</taxon>
        <taxon>Bacillota</taxon>
        <taxon>Clostridia</taxon>
        <taxon>Eubacteriales</taxon>
        <taxon>Clostridiaceae</taxon>
        <taxon>Clostridium</taxon>
    </lineage>
</organism>
<keyword evidence="1" id="KW-0812">Transmembrane</keyword>
<sequence length="144" mass="15821">MKLKDKNMSKKSRKSPISIVLYVVAAVVGLVGIALLVNNILLFRDTVNQYVTQGYPEATVINELIPTQLLPGIFEPIAVYGGIAFVLLGVGIVNKKVSKCLTLLTKVEVCNSTIEESILEQNVVYIENTETTEQIKIVEEVEKA</sequence>
<dbReference type="EMBL" id="BOPZ01000015">
    <property type="protein sequence ID" value="GIM29237.1"/>
    <property type="molecule type" value="Genomic_DNA"/>
</dbReference>
<protein>
    <submittedName>
        <fullName evidence="2">Uncharacterized protein</fullName>
    </submittedName>
</protein>
<dbReference type="Proteomes" id="UP000679179">
    <property type="component" value="Unassembled WGS sequence"/>
</dbReference>
<comment type="caution">
    <text evidence="2">The sequence shown here is derived from an EMBL/GenBank/DDBJ whole genome shotgun (WGS) entry which is preliminary data.</text>
</comment>
<feature type="transmembrane region" description="Helical" evidence="1">
    <location>
        <begin position="73"/>
        <end position="93"/>
    </location>
</feature>
<dbReference type="AlphaFoldDB" id="A0A919VGJ3"/>
<dbReference type="RefSeq" id="WP_212903944.1">
    <property type="nucleotide sequence ID" value="NZ_BOPZ01000015.1"/>
</dbReference>
<evidence type="ECO:0000256" key="1">
    <source>
        <dbReference type="SAM" id="Phobius"/>
    </source>
</evidence>
<evidence type="ECO:0000313" key="2">
    <source>
        <dbReference type="EMBL" id="GIM29237.1"/>
    </source>
</evidence>
<gene>
    <name evidence="2" type="ORF">CPJCM30710_19030</name>
</gene>
<proteinExistence type="predicted"/>
<reference evidence="2" key="1">
    <citation type="submission" date="2021-03" db="EMBL/GenBank/DDBJ databases">
        <title>Taxonomic study of Clostridium polyendosporum from meadow-gley soil under rice.</title>
        <authorList>
            <person name="Kobayashi H."/>
            <person name="Tanizawa Y."/>
            <person name="Yagura M."/>
        </authorList>
    </citation>
    <scope>NUCLEOTIDE SEQUENCE</scope>
    <source>
        <strain evidence="2">JCM 30710</strain>
    </source>
</reference>
<accession>A0A919VGJ3</accession>
<keyword evidence="1" id="KW-1133">Transmembrane helix</keyword>
<evidence type="ECO:0000313" key="3">
    <source>
        <dbReference type="Proteomes" id="UP000679179"/>
    </source>
</evidence>
<keyword evidence="3" id="KW-1185">Reference proteome</keyword>
<name>A0A919VGJ3_9CLOT</name>
<feature type="transmembrane region" description="Helical" evidence="1">
    <location>
        <begin position="20"/>
        <end position="41"/>
    </location>
</feature>
<keyword evidence="1" id="KW-0472">Membrane</keyword>